<name>A0A508AT45_9GAMM</name>
<dbReference type="GO" id="GO:0005524">
    <property type="term" value="F:ATP binding"/>
    <property type="evidence" value="ECO:0007669"/>
    <property type="project" value="UniProtKB-KW"/>
</dbReference>
<dbReference type="RefSeq" id="WP_141481979.1">
    <property type="nucleotide sequence ID" value="NZ_VICD02000122.1"/>
</dbReference>
<dbReference type="GO" id="GO:1904680">
    <property type="term" value="F:peptide transmembrane transporter activity"/>
    <property type="evidence" value="ECO:0007669"/>
    <property type="project" value="InterPro"/>
</dbReference>
<evidence type="ECO:0000313" key="7">
    <source>
        <dbReference type="EMBL" id="KAB8191693.1"/>
    </source>
</evidence>
<dbReference type="InterPro" id="IPR003593">
    <property type="entry name" value="AAA+_ATPase"/>
</dbReference>
<dbReference type="Gene3D" id="1.20.1560.10">
    <property type="entry name" value="ABC transporter type 1, transmembrane domain"/>
    <property type="match status" value="1"/>
</dbReference>
<dbReference type="AlphaFoldDB" id="A0A508AT45"/>
<dbReference type="Gene3D" id="3.40.50.300">
    <property type="entry name" value="P-loop containing nucleotide triphosphate hydrolases"/>
    <property type="match status" value="1"/>
</dbReference>
<accession>A0A508AT45</accession>
<dbReference type="InterPro" id="IPR039421">
    <property type="entry name" value="Type_1_exporter"/>
</dbReference>
<organism evidence="7 8">
    <name type="scientific">Marilutibacter maris</name>
    <dbReference type="NCBI Taxonomy" id="1605891"/>
    <lineage>
        <taxon>Bacteria</taxon>
        <taxon>Pseudomonadati</taxon>
        <taxon>Pseudomonadota</taxon>
        <taxon>Gammaproteobacteria</taxon>
        <taxon>Lysobacterales</taxon>
        <taxon>Lysobacteraceae</taxon>
        <taxon>Marilutibacter</taxon>
    </lineage>
</organism>
<dbReference type="GO" id="GO:0005886">
    <property type="term" value="C:plasma membrane"/>
    <property type="evidence" value="ECO:0007669"/>
    <property type="project" value="UniProtKB-SubCell"/>
</dbReference>
<dbReference type="SMART" id="SM00382">
    <property type="entry name" value="AAA"/>
    <property type="match status" value="1"/>
</dbReference>
<dbReference type="PANTHER" id="PTHR24221">
    <property type="entry name" value="ATP-BINDING CASSETTE SUB-FAMILY B"/>
    <property type="match status" value="1"/>
</dbReference>
<evidence type="ECO:0000313" key="8">
    <source>
        <dbReference type="Proteomes" id="UP000320431"/>
    </source>
</evidence>
<dbReference type="PANTHER" id="PTHR24221:SF654">
    <property type="entry name" value="ATP-BINDING CASSETTE SUB-FAMILY B MEMBER 6"/>
    <property type="match status" value="1"/>
</dbReference>
<evidence type="ECO:0000256" key="2">
    <source>
        <dbReference type="ARBA" id="ARBA00022692"/>
    </source>
</evidence>
<gene>
    <name evidence="7" type="ORF">FKV24_007815</name>
</gene>
<dbReference type="CDD" id="cd03228">
    <property type="entry name" value="ABCC_MRP_Like"/>
    <property type="match status" value="1"/>
</dbReference>
<dbReference type="Pfam" id="PF00664">
    <property type="entry name" value="ABC_membrane"/>
    <property type="match status" value="1"/>
</dbReference>
<keyword evidence="2" id="KW-0812">Transmembrane</keyword>
<dbReference type="InterPro" id="IPR005898">
    <property type="entry name" value="Cyc_pep_transpt_SyrD/YojI"/>
</dbReference>
<dbReference type="GO" id="GO:0015833">
    <property type="term" value="P:peptide transport"/>
    <property type="evidence" value="ECO:0007669"/>
    <property type="project" value="InterPro"/>
</dbReference>
<reference evidence="7 8" key="1">
    <citation type="submission" date="2019-10" db="EMBL/GenBank/DDBJ databases">
        <title>Lysobacter alkalisoli sp. nov., isolated from saline-alkaline soil.</title>
        <authorList>
            <person name="Sun J.-Q."/>
        </authorList>
    </citation>
    <scope>NUCLEOTIDE SEQUENCE [LARGE SCALE GENOMIC DNA]</scope>
    <source>
        <strain evidence="7 8">KCTC 42381</strain>
    </source>
</reference>
<evidence type="ECO:0000256" key="1">
    <source>
        <dbReference type="ARBA" id="ARBA00004651"/>
    </source>
</evidence>
<proteinExistence type="predicted"/>
<dbReference type="PROSITE" id="PS50929">
    <property type="entry name" value="ABC_TM1F"/>
    <property type="match status" value="1"/>
</dbReference>
<dbReference type="SUPFAM" id="SSF90123">
    <property type="entry name" value="ABC transporter transmembrane region"/>
    <property type="match status" value="1"/>
</dbReference>
<dbReference type="Pfam" id="PF00005">
    <property type="entry name" value="ABC_tran"/>
    <property type="match status" value="1"/>
</dbReference>
<dbReference type="SUPFAM" id="SSF52540">
    <property type="entry name" value="P-loop containing nucleoside triphosphate hydrolases"/>
    <property type="match status" value="1"/>
</dbReference>
<dbReference type="InterPro" id="IPR003439">
    <property type="entry name" value="ABC_transporter-like_ATP-bd"/>
</dbReference>
<dbReference type="NCBIfam" id="TIGR01194">
    <property type="entry name" value="cyc_pep_trnsptr"/>
    <property type="match status" value="1"/>
</dbReference>
<comment type="caution">
    <text evidence="7">The sequence shown here is derived from an EMBL/GenBank/DDBJ whole genome shotgun (WGS) entry which is preliminary data.</text>
</comment>
<keyword evidence="5" id="KW-1133">Transmembrane helix</keyword>
<sequence>MELFTLFSSKAPNRVFLSILLGALAGVCYALLIPIVLGSFEAGRLGSEEAAANSAYFLGYEISNYRFAILFAALCLFILVARSLSQVLLSRVALDATTDLRIRAYRYIVRAPVAELEALGPSRLLAAITTDVARIVNGAVVVPNVLVASVTLLGMLTYLFFLNSDVFWFVIAAIAFGVVTYQVPMYIGNKYFERGRANIDALQEAIRGLIYGVKELKLGQEKRERYFDDILVSSELAVNRNSKSGNTIITVAASYGDLLSFFVIGVVAYVFVSYHAITTASLVGVVMALLYITGPVSLILNSIGQIAMARVSLRNVNRIFTRLTQEQASEGLVPLPEWRSVVFEDVSYDYGQADGGFSLKPMSFEVARGEVTFIVGGNGSGKSTLSKLISLHYTPASGRISFGDTMVDLQTINSCRQLISAIFTDYYLFDRLLGGLDEHTQEQLSRYLVELELDAKVSVQEQGRFSTTALSDGQRKRLALLVAFLEDRDIYLFDEWAADQDPRFKEVFYHAILPALRKRDKAVVVISHDDRYFHVADKVLVMEDGQLIRVDRPLASPRSPADVADRIAVH</sequence>
<evidence type="ECO:0000256" key="3">
    <source>
        <dbReference type="ARBA" id="ARBA00022741"/>
    </source>
</evidence>
<dbReference type="Proteomes" id="UP000320431">
    <property type="component" value="Unassembled WGS sequence"/>
</dbReference>
<dbReference type="InterPro" id="IPR036640">
    <property type="entry name" value="ABC1_TM_sf"/>
</dbReference>
<evidence type="ECO:0000256" key="5">
    <source>
        <dbReference type="ARBA" id="ARBA00022989"/>
    </source>
</evidence>
<evidence type="ECO:0000256" key="4">
    <source>
        <dbReference type="ARBA" id="ARBA00022840"/>
    </source>
</evidence>
<evidence type="ECO:0000256" key="6">
    <source>
        <dbReference type="ARBA" id="ARBA00023136"/>
    </source>
</evidence>
<keyword evidence="6" id="KW-0472">Membrane</keyword>
<keyword evidence="3" id="KW-0547">Nucleotide-binding</keyword>
<protein>
    <submittedName>
        <fullName evidence="7">Cyclic peptide export ABC transporter</fullName>
    </submittedName>
</protein>
<dbReference type="PROSITE" id="PS50893">
    <property type="entry name" value="ABC_TRANSPORTER_2"/>
    <property type="match status" value="1"/>
</dbReference>
<dbReference type="GO" id="GO:0016887">
    <property type="term" value="F:ATP hydrolysis activity"/>
    <property type="evidence" value="ECO:0007669"/>
    <property type="project" value="InterPro"/>
</dbReference>
<dbReference type="InterPro" id="IPR011527">
    <property type="entry name" value="ABC1_TM_dom"/>
</dbReference>
<dbReference type="InterPro" id="IPR027417">
    <property type="entry name" value="P-loop_NTPase"/>
</dbReference>
<comment type="subcellular location">
    <subcellularLocation>
        <location evidence="1">Cell membrane</location>
        <topology evidence="1">Multi-pass membrane protein</topology>
    </subcellularLocation>
</comment>
<keyword evidence="4" id="KW-0067">ATP-binding</keyword>
<dbReference type="EMBL" id="VICD02000122">
    <property type="protein sequence ID" value="KAB8191693.1"/>
    <property type="molecule type" value="Genomic_DNA"/>
</dbReference>
<dbReference type="GO" id="GO:0140359">
    <property type="term" value="F:ABC-type transporter activity"/>
    <property type="evidence" value="ECO:0007669"/>
    <property type="project" value="InterPro"/>
</dbReference>